<gene>
    <name evidence="1" type="ORF">SAMN05216418_2530</name>
</gene>
<organism evidence="1 2">
    <name type="scientific">Microbacterium enclense</name>
    <dbReference type="NCBI Taxonomy" id="993073"/>
    <lineage>
        <taxon>Bacteria</taxon>
        <taxon>Bacillati</taxon>
        <taxon>Actinomycetota</taxon>
        <taxon>Actinomycetes</taxon>
        <taxon>Micrococcales</taxon>
        <taxon>Microbacteriaceae</taxon>
        <taxon>Microbacterium</taxon>
    </lineage>
</organism>
<dbReference type="AlphaFoldDB" id="A0A1G6MKA8"/>
<reference evidence="1 2" key="1">
    <citation type="submission" date="2016-09" db="EMBL/GenBank/DDBJ databases">
        <authorList>
            <person name="Capua I."/>
            <person name="De Benedictis P."/>
            <person name="Joannis T."/>
            <person name="Lombin L.H."/>
            <person name="Cattoli G."/>
        </authorList>
    </citation>
    <scope>NUCLEOTIDE SEQUENCE [LARGE SCALE GENOMIC DNA]</scope>
    <source>
        <strain evidence="1 2">NIO-1002</strain>
    </source>
</reference>
<protein>
    <recommendedName>
        <fullName evidence="3">Condensation domain-containing protein</fullName>
    </recommendedName>
</protein>
<evidence type="ECO:0000313" key="1">
    <source>
        <dbReference type="EMBL" id="SDC55405.1"/>
    </source>
</evidence>
<evidence type="ECO:0008006" key="3">
    <source>
        <dbReference type="Google" id="ProtNLM"/>
    </source>
</evidence>
<dbReference type="Proteomes" id="UP000183203">
    <property type="component" value="Unassembled WGS sequence"/>
</dbReference>
<accession>A0A1G6MKA8</accession>
<name>A0A1G6MKA8_9MICO</name>
<dbReference type="RefSeq" id="WP_058232687.1">
    <property type="nucleotide sequence ID" value="NZ_FMYG01000005.1"/>
</dbReference>
<sequence length="423" mass="45670">MSGLRNLGYDDLHACYILGPLVDLTHERVLAALRDALASPRGARLHYLRTRGGRWRRAEPSAALAASTRAVESVEGAIDRAELADRAMERVFGPGELPVRIFINQGLIAFGFPHSLYDGGGATSVASLVVEKLGTPGVDTVPAVPWAKAPLRTAMKRLGLTGPAGIRTARQIFRSRNAQTETAYPFSRTLTKTESVARTRTVSFMLPADGVRAIASIPEQAVEGRRPARPPVSLKAASLVLRCLRDSSHDGADFRVVIPIDARRWVPRGFDVEGNFAPSIPMGRLMSDEWSATALTERISAATKSGVPVAWLLATTLISLKNAVRHPVASRRVPDETPRVPLEIHVSLPTTEVVVDEALMPYVDASTFVGGLPEHLRLPLGVWVEITPLRGGLHVIVRDETGAFDLNGFEGRLHALIAADANA</sequence>
<proteinExistence type="predicted"/>
<dbReference type="OrthoDB" id="5123376at2"/>
<dbReference type="EMBL" id="FMYG01000005">
    <property type="protein sequence ID" value="SDC55405.1"/>
    <property type="molecule type" value="Genomic_DNA"/>
</dbReference>
<evidence type="ECO:0000313" key="2">
    <source>
        <dbReference type="Proteomes" id="UP000183203"/>
    </source>
</evidence>